<evidence type="ECO:0000313" key="2">
    <source>
        <dbReference type="EMBL" id="RYB03862.1"/>
    </source>
</evidence>
<dbReference type="InterPro" id="IPR029068">
    <property type="entry name" value="Glyas_Bleomycin-R_OHBP_Dase"/>
</dbReference>
<organism evidence="2 3">
    <name type="scientific">Lichenibacterium ramalinae</name>
    <dbReference type="NCBI Taxonomy" id="2316527"/>
    <lineage>
        <taxon>Bacteria</taxon>
        <taxon>Pseudomonadati</taxon>
        <taxon>Pseudomonadota</taxon>
        <taxon>Alphaproteobacteria</taxon>
        <taxon>Hyphomicrobiales</taxon>
        <taxon>Lichenihabitantaceae</taxon>
        <taxon>Lichenibacterium</taxon>
    </lineage>
</organism>
<dbReference type="CDD" id="cd07262">
    <property type="entry name" value="VOC_like"/>
    <property type="match status" value="1"/>
</dbReference>
<evidence type="ECO:0000259" key="1">
    <source>
        <dbReference type="PROSITE" id="PS51819"/>
    </source>
</evidence>
<accession>A0A4Q2RD54</accession>
<keyword evidence="3" id="KW-1185">Reference proteome</keyword>
<dbReference type="PROSITE" id="PS51819">
    <property type="entry name" value="VOC"/>
    <property type="match status" value="1"/>
</dbReference>
<dbReference type="InterPro" id="IPR004360">
    <property type="entry name" value="Glyas_Fos-R_dOase_dom"/>
</dbReference>
<comment type="caution">
    <text evidence="2">The sequence shown here is derived from an EMBL/GenBank/DDBJ whole genome shotgun (WGS) entry which is preliminary data.</text>
</comment>
<reference evidence="2 3" key="1">
    <citation type="submission" date="2018-09" db="EMBL/GenBank/DDBJ databases">
        <authorList>
            <person name="Grouzdev D.S."/>
            <person name="Krutkina M.S."/>
        </authorList>
    </citation>
    <scope>NUCLEOTIDE SEQUENCE [LARGE SCALE GENOMIC DNA]</scope>
    <source>
        <strain evidence="2 3">RmlP001</strain>
    </source>
</reference>
<dbReference type="Pfam" id="PF00903">
    <property type="entry name" value="Glyoxalase"/>
    <property type="match status" value="1"/>
</dbReference>
<dbReference type="EMBL" id="QYBC01000012">
    <property type="protein sequence ID" value="RYB03862.1"/>
    <property type="molecule type" value="Genomic_DNA"/>
</dbReference>
<proteinExistence type="predicted"/>
<name>A0A4Q2RD54_9HYPH</name>
<dbReference type="PANTHER" id="PTHR35006:SF2">
    <property type="entry name" value="GLYOXALASE FAMILY PROTEIN (AFU_ORTHOLOGUE AFUA_5G14830)"/>
    <property type="match status" value="1"/>
</dbReference>
<feature type="domain" description="VOC" evidence="1">
    <location>
        <begin position="1"/>
        <end position="128"/>
    </location>
</feature>
<evidence type="ECO:0000313" key="3">
    <source>
        <dbReference type="Proteomes" id="UP000289411"/>
    </source>
</evidence>
<reference evidence="2 3" key="2">
    <citation type="submission" date="2019-02" db="EMBL/GenBank/DDBJ databases">
        <title>'Lichenibacterium ramalinii' gen. nov. sp. nov., 'Lichenibacterium minor' gen. nov. sp. nov.</title>
        <authorList>
            <person name="Pankratov T."/>
        </authorList>
    </citation>
    <scope>NUCLEOTIDE SEQUENCE [LARGE SCALE GENOMIC DNA]</scope>
    <source>
        <strain evidence="2 3">RmlP001</strain>
    </source>
</reference>
<dbReference type="AlphaFoldDB" id="A0A4Q2RD54"/>
<protein>
    <submittedName>
        <fullName evidence="2">VOC family protein</fullName>
    </submittedName>
</protein>
<dbReference type="PANTHER" id="PTHR35006">
    <property type="entry name" value="GLYOXALASE FAMILY PROTEIN (AFU_ORTHOLOGUE AFUA_5G14830)"/>
    <property type="match status" value="1"/>
</dbReference>
<dbReference type="Proteomes" id="UP000289411">
    <property type="component" value="Unassembled WGS sequence"/>
</dbReference>
<gene>
    <name evidence="2" type="ORF">D3272_14760</name>
</gene>
<dbReference type="Gene3D" id="3.10.180.10">
    <property type="entry name" value="2,3-Dihydroxybiphenyl 1,2-Dioxygenase, domain 1"/>
    <property type="match status" value="1"/>
</dbReference>
<dbReference type="OrthoDB" id="9807407at2"/>
<dbReference type="SUPFAM" id="SSF54593">
    <property type="entry name" value="Glyoxalase/Bleomycin resistance protein/Dihydroxybiphenyl dioxygenase"/>
    <property type="match status" value="1"/>
</dbReference>
<sequence>MLDHVSLTVSDFAAAERFYDAVMQALGVPKVGRDTDEGWLGYGDRCSAAHPARSYLSVRRGASPEPAHGRHLCFKVPTRAAVRAFWSAGLAQGGADEGAPGLRPRYHPAYYAAFLADPSGNRIEAVCHADG</sequence>
<dbReference type="InterPro" id="IPR037523">
    <property type="entry name" value="VOC_core"/>
</dbReference>
<dbReference type="RefSeq" id="WP_129219979.1">
    <property type="nucleotide sequence ID" value="NZ_QYBC01000012.1"/>
</dbReference>